<feature type="transmembrane region" description="Helical" evidence="5">
    <location>
        <begin position="373"/>
        <end position="401"/>
    </location>
</feature>
<accession>A0A9P7G6Y5</accession>
<feature type="transmembrane region" description="Helical" evidence="5">
    <location>
        <begin position="125"/>
        <end position="145"/>
    </location>
</feature>
<feature type="transmembrane region" description="Helical" evidence="5">
    <location>
        <begin position="413"/>
        <end position="431"/>
    </location>
</feature>
<feature type="transmembrane region" description="Helical" evidence="5">
    <location>
        <begin position="345"/>
        <end position="367"/>
    </location>
</feature>
<reference evidence="6" key="1">
    <citation type="submission" date="2020-07" db="EMBL/GenBank/DDBJ databases">
        <authorList>
            <person name="Nieuwenhuis M."/>
            <person name="Van De Peppel L.J.J."/>
        </authorList>
    </citation>
    <scope>NUCLEOTIDE SEQUENCE</scope>
    <source>
        <strain evidence="6">AP01</strain>
        <tissue evidence="6">Mycelium</tissue>
    </source>
</reference>
<evidence type="ECO:0000313" key="7">
    <source>
        <dbReference type="Proteomes" id="UP000775547"/>
    </source>
</evidence>
<keyword evidence="4 5" id="KW-0472">Membrane</keyword>
<evidence type="ECO:0000256" key="3">
    <source>
        <dbReference type="ARBA" id="ARBA00022989"/>
    </source>
</evidence>
<protein>
    <recommendedName>
        <fullName evidence="8">MFS general substrate transporter</fullName>
    </recommendedName>
</protein>
<feature type="transmembrane region" description="Helical" evidence="5">
    <location>
        <begin position="272"/>
        <end position="290"/>
    </location>
</feature>
<dbReference type="PANTHER" id="PTHR23510:SF64">
    <property type="entry name" value="INNER MEMBRANE TRANSPORT PROTEIN YAJR"/>
    <property type="match status" value="1"/>
</dbReference>
<feature type="transmembrane region" description="Helical" evidence="5">
    <location>
        <begin position="310"/>
        <end position="333"/>
    </location>
</feature>
<dbReference type="InterPro" id="IPR011701">
    <property type="entry name" value="MFS"/>
</dbReference>
<evidence type="ECO:0000256" key="4">
    <source>
        <dbReference type="ARBA" id="ARBA00023136"/>
    </source>
</evidence>
<comment type="caution">
    <text evidence="6">The sequence shown here is derived from an EMBL/GenBank/DDBJ whole genome shotgun (WGS) entry which is preliminary data.</text>
</comment>
<dbReference type="EMBL" id="JABCKV010000246">
    <property type="protein sequence ID" value="KAG5641812.1"/>
    <property type="molecule type" value="Genomic_DNA"/>
</dbReference>
<feature type="transmembrane region" description="Helical" evidence="5">
    <location>
        <begin position="54"/>
        <end position="72"/>
    </location>
</feature>
<evidence type="ECO:0000256" key="5">
    <source>
        <dbReference type="SAM" id="Phobius"/>
    </source>
</evidence>
<proteinExistence type="predicted"/>
<feature type="transmembrane region" description="Helical" evidence="5">
    <location>
        <begin position="443"/>
        <end position="462"/>
    </location>
</feature>
<dbReference type="InterPro" id="IPR036259">
    <property type="entry name" value="MFS_trans_sf"/>
</dbReference>
<dbReference type="GO" id="GO:0016020">
    <property type="term" value="C:membrane"/>
    <property type="evidence" value="ECO:0007669"/>
    <property type="project" value="UniProtKB-SubCell"/>
</dbReference>
<dbReference type="AlphaFoldDB" id="A0A9P7G6Y5"/>
<dbReference type="PANTHER" id="PTHR23510">
    <property type="entry name" value="INNER MEMBRANE TRANSPORT PROTEIN YAJR"/>
    <property type="match status" value="1"/>
</dbReference>
<reference evidence="6" key="2">
    <citation type="submission" date="2021-10" db="EMBL/GenBank/DDBJ databases">
        <title>Phylogenomics reveals ancestral predisposition of the termite-cultivated fungus Termitomyces towards a domesticated lifestyle.</title>
        <authorList>
            <person name="Auxier B."/>
            <person name="Grum-Grzhimaylo A."/>
            <person name="Cardenas M.E."/>
            <person name="Lodge J.D."/>
            <person name="Laessoe T."/>
            <person name="Pedersen O."/>
            <person name="Smith M.E."/>
            <person name="Kuyper T.W."/>
            <person name="Franco-Molano E.A."/>
            <person name="Baroni T.J."/>
            <person name="Aanen D.K."/>
        </authorList>
    </citation>
    <scope>NUCLEOTIDE SEQUENCE</scope>
    <source>
        <strain evidence="6">AP01</strain>
        <tissue evidence="6">Mycelium</tissue>
    </source>
</reference>
<dbReference type="Pfam" id="PF07690">
    <property type="entry name" value="MFS_1"/>
    <property type="match status" value="1"/>
</dbReference>
<dbReference type="GO" id="GO:0022857">
    <property type="term" value="F:transmembrane transporter activity"/>
    <property type="evidence" value="ECO:0007669"/>
    <property type="project" value="InterPro"/>
</dbReference>
<feature type="transmembrane region" description="Helical" evidence="5">
    <location>
        <begin position="199"/>
        <end position="217"/>
    </location>
</feature>
<organism evidence="6 7">
    <name type="scientific">Asterophora parasitica</name>
    <dbReference type="NCBI Taxonomy" id="117018"/>
    <lineage>
        <taxon>Eukaryota</taxon>
        <taxon>Fungi</taxon>
        <taxon>Dikarya</taxon>
        <taxon>Basidiomycota</taxon>
        <taxon>Agaricomycotina</taxon>
        <taxon>Agaricomycetes</taxon>
        <taxon>Agaricomycetidae</taxon>
        <taxon>Agaricales</taxon>
        <taxon>Tricholomatineae</taxon>
        <taxon>Lyophyllaceae</taxon>
        <taxon>Asterophora</taxon>
    </lineage>
</organism>
<feature type="transmembrane region" description="Helical" evidence="5">
    <location>
        <begin position="165"/>
        <end position="187"/>
    </location>
</feature>
<evidence type="ECO:0008006" key="8">
    <source>
        <dbReference type="Google" id="ProtNLM"/>
    </source>
</evidence>
<dbReference type="InterPro" id="IPR051068">
    <property type="entry name" value="MFS_Domain-Containing_Protein"/>
</dbReference>
<evidence type="ECO:0000256" key="2">
    <source>
        <dbReference type="ARBA" id="ARBA00022692"/>
    </source>
</evidence>
<evidence type="ECO:0000256" key="1">
    <source>
        <dbReference type="ARBA" id="ARBA00004141"/>
    </source>
</evidence>
<dbReference type="SUPFAM" id="SSF103473">
    <property type="entry name" value="MFS general substrate transporter"/>
    <property type="match status" value="1"/>
</dbReference>
<name>A0A9P7G6Y5_9AGAR</name>
<keyword evidence="3 5" id="KW-1133">Transmembrane helix</keyword>
<comment type="subcellular location">
    <subcellularLocation>
        <location evidence="1">Membrane</location>
        <topology evidence="1">Multi-pass membrane protein</topology>
    </subcellularLocation>
</comment>
<dbReference type="Proteomes" id="UP000775547">
    <property type="component" value="Unassembled WGS sequence"/>
</dbReference>
<dbReference type="Gene3D" id="1.20.1250.20">
    <property type="entry name" value="MFS general substrate transporter like domains"/>
    <property type="match status" value="1"/>
</dbReference>
<dbReference type="OrthoDB" id="2015447at2759"/>
<sequence length="470" mass="50292">MSFLILQRRHNAAGNAADETQDSGATTPDTGDNLQHASVYVNDPELKLPERASLVIMIVANVLLQLSFFIIVSSSNEYALHLGGTSTFSGIVIAAKGGYKLPLHISCGAAVLGHILYALAYRFNYLYLILIGRIVSGISFTLWMYCKRYCSDPRLVGVRRRTTLAAWLVIGQGLGFSLGPFAGGLFYKVGFRGEVWNGFTAPAWVMAGIWAIFWVTVGKWYQDVPPEEEEEAMMAAPTIAANSDNIALQHIPTTPSVPGPVSYALTTPQVRILLCMCWFALTSFFILGAWEANLPVFGASPLPPFHWTPFGAGNFIALGGIVTFPFLIVNLLLARRGRTQDRSILAFGLTIGIAALVVFLGLLSAGAGASKKALSYGAVFVCWSAVALGFNLATTVTLSTVSKHLPARWNGRASLAVQYANYTGRVAGAIWGGSGVKVGMRGYVGLQIALAGLGAGMAGGLWRQLKTKMG</sequence>
<gene>
    <name evidence="6" type="ORF">DXG03_004154</name>
</gene>
<evidence type="ECO:0000313" key="6">
    <source>
        <dbReference type="EMBL" id="KAG5641812.1"/>
    </source>
</evidence>
<keyword evidence="7" id="KW-1185">Reference proteome</keyword>
<keyword evidence="2 5" id="KW-0812">Transmembrane</keyword>